<dbReference type="InterPro" id="IPR025886">
    <property type="entry name" value="PP2-like"/>
</dbReference>
<dbReference type="PANTHER" id="PTHR32278">
    <property type="entry name" value="F-BOX DOMAIN-CONTAINING PROTEIN"/>
    <property type="match status" value="1"/>
</dbReference>
<dbReference type="EMBL" id="JAYDYQ010002534">
    <property type="protein sequence ID" value="KAK4482533.1"/>
    <property type="molecule type" value="Genomic_DNA"/>
</dbReference>
<accession>A0ABR0D166</accession>
<dbReference type="Pfam" id="PF14299">
    <property type="entry name" value="PP2"/>
    <property type="match status" value="1"/>
</dbReference>
<evidence type="ECO:0000313" key="1">
    <source>
        <dbReference type="EMBL" id="KAK4482533.1"/>
    </source>
</evidence>
<dbReference type="PANTHER" id="PTHR32278:SF111">
    <property type="entry name" value="F-BOX PROTEIN PP2-B12-RELATED"/>
    <property type="match status" value="1"/>
</dbReference>
<name>A0ABR0D166_9LAMI</name>
<dbReference type="Proteomes" id="UP001291926">
    <property type="component" value="Unassembled WGS sequence"/>
</dbReference>
<organism evidence="1 2">
    <name type="scientific">Penstemon davidsonii</name>
    <dbReference type="NCBI Taxonomy" id="160366"/>
    <lineage>
        <taxon>Eukaryota</taxon>
        <taxon>Viridiplantae</taxon>
        <taxon>Streptophyta</taxon>
        <taxon>Embryophyta</taxon>
        <taxon>Tracheophyta</taxon>
        <taxon>Spermatophyta</taxon>
        <taxon>Magnoliopsida</taxon>
        <taxon>eudicotyledons</taxon>
        <taxon>Gunneridae</taxon>
        <taxon>Pentapetalae</taxon>
        <taxon>asterids</taxon>
        <taxon>lamiids</taxon>
        <taxon>Lamiales</taxon>
        <taxon>Plantaginaceae</taxon>
        <taxon>Cheloneae</taxon>
        <taxon>Penstemon</taxon>
    </lineage>
</organism>
<comment type="caution">
    <text evidence="1">The sequence shown here is derived from an EMBL/GenBank/DDBJ whole genome shotgun (WGS) entry which is preliminary data.</text>
</comment>
<keyword evidence="2" id="KW-1185">Reference proteome</keyword>
<sequence length="73" mass="8599">MGRHSHTLEMDIFTSVENVHRFSEVAELVSVCWLDILGIMQAKMSSPETNYTAYLVYKLTEYRYGLNCKRKHR</sequence>
<gene>
    <name evidence="1" type="ORF">RD792_009692</name>
</gene>
<reference evidence="1 2" key="1">
    <citation type="journal article" date="2023" name="bioRxiv">
        <title>Genome report: Whole genome sequence and annotation of Penstemon davidsonii.</title>
        <authorList>
            <person name="Ostevik K.L."/>
            <person name="Alabady M."/>
            <person name="Zhang M."/>
            <person name="Rausher M.D."/>
        </authorList>
    </citation>
    <scope>NUCLEOTIDE SEQUENCE [LARGE SCALE GENOMIC DNA]</scope>
    <source>
        <strain evidence="1">DNT005</strain>
        <tissue evidence="1">Whole leaf</tissue>
    </source>
</reference>
<protein>
    <submittedName>
        <fullName evidence="1">Uncharacterized protein</fullName>
    </submittedName>
</protein>
<evidence type="ECO:0000313" key="2">
    <source>
        <dbReference type="Proteomes" id="UP001291926"/>
    </source>
</evidence>
<proteinExistence type="predicted"/>